<dbReference type="InterPro" id="IPR022037">
    <property type="entry name" value="DUF3606"/>
</dbReference>
<dbReference type="AlphaFoldDB" id="A0A4R6QA29"/>
<proteinExistence type="predicted"/>
<dbReference type="OrthoDB" id="7030114at2"/>
<accession>A0A4R6QA29</accession>
<gene>
    <name evidence="1" type="ORF">DES47_11946</name>
</gene>
<protein>
    <submittedName>
        <fullName evidence="1">Uncharacterized protein DUF3606</fullName>
    </submittedName>
</protein>
<evidence type="ECO:0000313" key="2">
    <source>
        <dbReference type="Proteomes" id="UP000295361"/>
    </source>
</evidence>
<dbReference type="RefSeq" id="WP_133704153.1">
    <property type="nucleotide sequence ID" value="NZ_SNXS01000019.1"/>
</dbReference>
<dbReference type="Pfam" id="PF12244">
    <property type="entry name" value="DUF3606"/>
    <property type="match status" value="1"/>
</dbReference>
<evidence type="ECO:0000313" key="1">
    <source>
        <dbReference type="EMBL" id="TDP59065.1"/>
    </source>
</evidence>
<name>A0A4R6QA29_9BURK</name>
<dbReference type="EMBL" id="SNXS01000019">
    <property type="protein sequence ID" value="TDP59065.1"/>
    <property type="molecule type" value="Genomic_DNA"/>
</dbReference>
<organism evidence="1 2">
    <name type="scientific">Roseateles toxinivorans</name>
    <dbReference type="NCBI Taxonomy" id="270368"/>
    <lineage>
        <taxon>Bacteria</taxon>
        <taxon>Pseudomonadati</taxon>
        <taxon>Pseudomonadota</taxon>
        <taxon>Betaproteobacteria</taxon>
        <taxon>Burkholderiales</taxon>
        <taxon>Sphaerotilaceae</taxon>
        <taxon>Roseateles</taxon>
    </lineage>
</organism>
<reference evidence="1 2" key="1">
    <citation type="submission" date="2019-03" db="EMBL/GenBank/DDBJ databases">
        <title>Genomic Encyclopedia of Type Strains, Phase IV (KMG-IV): sequencing the most valuable type-strain genomes for metagenomic binning, comparative biology and taxonomic classification.</title>
        <authorList>
            <person name="Goeker M."/>
        </authorList>
    </citation>
    <scope>NUCLEOTIDE SEQUENCE [LARGE SCALE GENOMIC DNA]</scope>
    <source>
        <strain evidence="1 2">DSM 16998</strain>
    </source>
</reference>
<sequence length="65" mass="7138">MSDSKYLGGEQDRRRINLNDAQALHDWSKALHASPDELRRAISAVGDDADRVSEYLKGTPSGAKP</sequence>
<dbReference type="Proteomes" id="UP000295361">
    <property type="component" value="Unassembled WGS sequence"/>
</dbReference>
<comment type="caution">
    <text evidence="1">The sequence shown here is derived from an EMBL/GenBank/DDBJ whole genome shotgun (WGS) entry which is preliminary data.</text>
</comment>
<keyword evidence="2" id="KW-1185">Reference proteome</keyword>
<dbReference type="InParanoid" id="A0A4R6QA29"/>